<reference evidence="4 5" key="1">
    <citation type="submission" date="2015-09" db="EMBL/GenBank/DDBJ databases">
        <authorList>
            <consortium name="Pathogen Informatics"/>
        </authorList>
    </citation>
    <scope>NUCLEOTIDE SEQUENCE [LARGE SCALE GENOMIC DNA]</scope>
    <source>
        <strain evidence="4 5">2789STDY5608868</strain>
    </source>
</reference>
<dbReference type="RefSeq" id="WP_055259594.1">
    <property type="nucleotide sequence ID" value="NZ_CYXT01000026.1"/>
</dbReference>
<organism evidence="4 5">
    <name type="scientific">Anaerostipes hadrus</name>
    <dbReference type="NCBI Taxonomy" id="649756"/>
    <lineage>
        <taxon>Bacteria</taxon>
        <taxon>Bacillati</taxon>
        <taxon>Bacillota</taxon>
        <taxon>Clostridia</taxon>
        <taxon>Lachnospirales</taxon>
        <taxon>Lachnospiraceae</taxon>
        <taxon>Anaerostipes</taxon>
    </lineage>
</organism>
<dbReference type="PANTHER" id="PTHR24123">
    <property type="entry name" value="ANKYRIN REPEAT-CONTAINING"/>
    <property type="match status" value="1"/>
</dbReference>
<feature type="repeat" description="ANK" evidence="3">
    <location>
        <begin position="109"/>
        <end position="141"/>
    </location>
</feature>
<proteinExistence type="predicted"/>
<keyword evidence="1" id="KW-0677">Repeat</keyword>
<gene>
    <name evidence="4" type="ORF">ERS852425_02813</name>
</gene>
<dbReference type="InterPro" id="IPR036770">
    <property type="entry name" value="Ankyrin_rpt-contain_sf"/>
</dbReference>
<dbReference type="PROSITE" id="PS50297">
    <property type="entry name" value="ANK_REP_REGION"/>
    <property type="match status" value="1"/>
</dbReference>
<evidence type="ECO:0000313" key="4">
    <source>
        <dbReference type="EMBL" id="CUN13091.1"/>
    </source>
</evidence>
<dbReference type="Proteomes" id="UP000095598">
    <property type="component" value="Unassembled WGS sequence"/>
</dbReference>
<protein>
    <submittedName>
        <fullName evidence="4">Ribulose-5-phosphate 4-epimerase and related epimerases and aldolases</fullName>
    </submittedName>
</protein>
<dbReference type="PROSITE" id="PS51257">
    <property type="entry name" value="PROKAR_LIPOPROTEIN"/>
    <property type="match status" value="1"/>
</dbReference>
<dbReference type="EMBL" id="CYXT01000026">
    <property type="protein sequence ID" value="CUN13091.1"/>
    <property type="molecule type" value="Genomic_DNA"/>
</dbReference>
<dbReference type="PANTHER" id="PTHR24123:SF129">
    <property type="entry name" value="PROTEIN, PUTATIVE-RELATED"/>
    <property type="match status" value="1"/>
</dbReference>
<dbReference type="PROSITE" id="PS50088">
    <property type="entry name" value="ANK_REPEAT"/>
    <property type="match status" value="1"/>
</dbReference>
<dbReference type="Pfam" id="PF12796">
    <property type="entry name" value="Ank_2"/>
    <property type="match status" value="2"/>
</dbReference>
<dbReference type="AlphaFoldDB" id="A0A173UDR6"/>
<sequence length="468" mass="52466">MVKIKIFICTIWIAAFCVTIGGCKSYRQSRKQNQKLYNAIETNEVEAAKEAIDDGANMNSFRNIGLTMDSLYGKSDKNPVYADTAMHEDNKIAQYLIRKGADPNYKDKDGISLLMLAAQQGNIKFCKQLVEKGADVKYKKRGISALDYALSTGEIQDAKTQIELIEYLYQQKIPVTKMTKRILINGYRTGVYGDTSANTEYILQWGMKQGIVKMKDLSKKRKIFYRISIGQEINSSILKGISIHELHNTYGENIAMVAAQYGNLKVLKYAVKNKISVREENADFQNIFDLAIKSNNIDTIKYLMDIIKPSPKDICESIENSIDSISEKTLGYLLTKLTDINISPEDNDENILETAAMSDRIDLAELLIKKKAVVTPIALINAVDTGNIKLVKLLLSNGGEVNKIGKYSDGEKMTSALYEAITLGDFPMVKFLIKEGAGDTDIKEAVTDSNSYRIKKYIYQKFPGLQDD</sequence>
<evidence type="ECO:0000256" key="3">
    <source>
        <dbReference type="PROSITE-ProRule" id="PRU00023"/>
    </source>
</evidence>
<evidence type="ECO:0000256" key="1">
    <source>
        <dbReference type="ARBA" id="ARBA00022737"/>
    </source>
</evidence>
<name>A0A173UDR6_ANAHA</name>
<evidence type="ECO:0000313" key="5">
    <source>
        <dbReference type="Proteomes" id="UP000095598"/>
    </source>
</evidence>
<evidence type="ECO:0000256" key="2">
    <source>
        <dbReference type="ARBA" id="ARBA00023043"/>
    </source>
</evidence>
<dbReference type="SMART" id="SM00248">
    <property type="entry name" value="ANK"/>
    <property type="match status" value="9"/>
</dbReference>
<dbReference type="InterPro" id="IPR002110">
    <property type="entry name" value="Ankyrin_rpt"/>
</dbReference>
<accession>A0A173UDR6</accession>
<dbReference type="SUPFAM" id="SSF48403">
    <property type="entry name" value="Ankyrin repeat"/>
    <property type="match status" value="1"/>
</dbReference>
<keyword evidence="2 3" id="KW-0040">ANK repeat</keyword>
<dbReference type="Gene3D" id="1.25.40.20">
    <property type="entry name" value="Ankyrin repeat-containing domain"/>
    <property type="match status" value="3"/>
</dbReference>
<dbReference type="InterPro" id="IPR051165">
    <property type="entry name" value="Multifunctional_ANK_Repeat"/>
</dbReference>